<proteinExistence type="predicted"/>
<reference evidence="2 3" key="1">
    <citation type="submission" date="2020-08" db="EMBL/GenBank/DDBJ databases">
        <title>Sequencing the genomes of 1000 actinobacteria strains.</title>
        <authorList>
            <person name="Klenk H.-P."/>
        </authorList>
    </citation>
    <scope>NUCLEOTIDE SEQUENCE [LARGE SCALE GENOMIC DNA]</scope>
    <source>
        <strain evidence="2 3">DSM 43149</strain>
    </source>
</reference>
<dbReference type="Pfam" id="PF00383">
    <property type="entry name" value="dCMP_cyt_deam_1"/>
    <property type="match status" value="1"/>
</dbReference>
<dbReference type="PANTHER" id="PTHR11079:SF162">
    <property type="entry name" value="RIBOFLAVIN BIOSYNTHESIS PROTEIN PYRD, CHLOROPLASTIC"/>
    <property type="match status" value="1"/>
</dbReference>
<sequence>MDLDPDRRWLREAIRASRSCLPSPTAYSVGAVIVDEHGRERSRGFSRDRDPVVHAEQSALLRLGGSGADLSRSTIYTSMEPCTVRRSAPRTCADLIIAARLRRVVLALPEPPLFARCLGIETLRNAGIEVVTIPDLGAEVEAINAALLAG</sequence>
<dbReference type="PANTHER" id="PTHR11079">
    <property type="entry name" value="CYTOSINE DEAMINASE FAMILY MEMBER"/>
    <property type="match status" value="1"/>
</dbReference>
<dbReference type="InterPro" id="IPR016193">
    <property type="entry name" value="Cytidine_deaminase-like"/>
</dbReference>
<evidence type="ECO:0000313" key="3">
    <source>
        <dbReference type="Proteomes" id="UP000578112"/>
    </source>
</evidence>
<dbReference type="Gene3D" id="3.40.140.10">
    <property type="entry name" value="Cytidine Deaminase, domain 2"/>
    <property type="match status" value="1"/>
</dbReference>
<dbReference type="EC" id="1.1.1.193" evidence="2"/>
<keyword evidence="2" id="KW-0378">Hydrolase</keyword>
<dbReference type="PROSITE" id="PS51747">
    <property type="entry name" value="CYT_DCMP_DEAMINASES_2"/>
    <property type="match status" value="1"/>
</dbReference>
<protein>
    <submittedName>
        <fullName evidence="2">Diaminohydroxyphosphoribosylaminopyrimidine deaminase/5-amino-6-(5-phosphoribosylamino)uracil reductase</fullName>
        <ecNumber evidence="2">1.1.1.193</ecNumber>
        <ecNumber evidence="2">3.5.4.26</ecNumber>
    </submittedName>
</protein>
<dbReference type="InterPro" id="IPR002125">
    <property type="entry name" value="CMP_dCMP_dom"/>
</dbReference>
<dbReference type="GO" id="GO:0008703">
    <property type="term" value="F:5-amino-6-(5-phosphoribosylamino)uracil reductase activity"/>
    <property type="evidence" value="ECO:0007669"/>
    <property type="project" value="UniProtKB-EC"/>
</dbReference>
<keyword evidence="3" id="KW-1185">Reference proteome</keyword>
<dbReference type="EC" id="3.5.4.26" evidence="2"/>
<comment type="caution">
    <text evidence="2">The sequence shown here is derived from an EMBL/GenBank/DDBJ whole genome shotgun (WGS) entry which is preliminary data.</text>
</comment>
<name>A0A7W7MRG3_9ACTN</name>
<dbReference type="AlphaFoldDB" id="A0A7W7MRG3"/>
<gene>
    <name evidence="2" type="ORF">BJ971_004767</name>
</gene>
<dbReference type="PROSITE" id="PS51274">
    <property type="entry name" value="GATASE_COBBQ"/>
    <property type="match status" value="1"/>
</dbReference>
<dbReference type="Proteomes" id="UP000578112">
    <property type="component" value="Unassembled WGS sequence"/>
</dbReference>
<accession>A0A7W7MRG3</accession>
<dbReference type="SUPFAM" id="SSF53927">
    <property type="entry name" value="Cytidine deaminase-like"/>
    <property type="match status" value="1"/>
</dbReference>
<organism evidence="2 3">
    <name type="scientific">Actinoplanes digitatis</name>
    <dbReference type="NCBI Taxonomy" id="1868"/>
    <lineage>
        <taxon>Bacteria</taxon>
        <taxon>Bacillati</taxon>
        <taxon>Actinomycetota</taxon>
        <taxon>Actinomycetes</taxon>
        <taxon>Micromonosporales</taxon>
        <taxon>Micromonosporaceae</taxon>
        <taxon>Actinoplanes</taxon>
    </lineage>
</organism>
<feature type="domain" description="CMP/dCMP-type deaminase" evidence="1">
    <location>
        <begin position="4"/>
        <end position="131"/>
    </location>
</feature>
<dbReference type="GO" id="GO:0008835">
    <property type="term" value="F:diaminohydroxyphosphoribosylaminopyrimidine deaminase activity"/>
    <property type="evidence" value="ECO:0007669"/>
    <property type="project" value="UniProtKB-EC"/>
</dbReference>
<dbReference type="RefSeq" id="WP_239087823.1">
    <property type="nucleotide sequence ID" value="NZ_BOMK01000075.1"/>
</dbReference>
<evidence type="ECO:0000259" key="1">
    <source>
        <dbReference type="PROSITE" id="PS51747"/>
    </source>
</evidence>
<keyword evidence="2" id="KW-0560">Oxidoreductase</keyword>
<dbReference type="EMBL" id="JACHNH010000001">
    <property type="protein sequence ID" value="MBB4764211.1"/>
    <property type="molecule type" value="Genomic_DNA"/>
</dbReference>
<evidence type="ECO:0000313" key="2">
    <source>
        <dbReference type="EMBL" id="MBB4764211.1"/>
    </source>
</evidence>